<gene>
    <name evidence="2" type="ORF">SALWKB29_1111</name>
</gene>
<dbReference type="Proteomes" id="UP000027170">
    <property type="component" value="Unassembled WGS sequence"/>
</dbReference>
<keyword evidence="3" id="KW-1185">Reference proteome</keyword>
<dbReference type="OrthoDB" id="7284604at2"/>
<feature type="region of interest" description="Disordered" evidence="1">
    <location>
        <begin position="33"/>
        <end position="53"/>
    </location>
</feature>
<accession>A0A066TT14</accession>
<evidence type="ECO:0000256" key="1">
    <source>
        <dbReference type="SAM" id="MobiDB-lite"/>
    </source>
</evidence>
<feature type="compositionally biased region" description="Polar residues" evidence="1">
    <location>
        <begin position="43"/>
        <end position="53"/>
    </location>
</feature>
<evidence type="ECO:0000313" key="3">
    <source>
        <dbReference type="Proteomes" id="UP000027170"/>
    </source>
</evidence>
<dbReference type="EMBL" id="JFZV01000004">
    <property type="protein sequence ID" value="KDN15039.1"/>
    <property type="molecule type" value="Genomic_DNA"/>
</dbReference>
<sequence>MQLGRAFQHKPLTKSKAQTFDFLVNDGGLSAILPNGTAKPDNKTNTNQENKSNTKNITGAIQLFLYCKIIKIDLI</sequence>
<proteinExistence type="predicted"/>
<protein>
    <submittedName>
        <fullName evidence="2">Uncharacterized protein</fullName>
    </submittedName>
</protein>
<evidence type="ECO:0000313" key="2">
    <source>
        <dbReference type="EMBL" id="KDN15039.1"/>
    </source>
</evidence>
<name>A0A066TT14_9NEIS</name>
<organism evidence="2 3">
    <name type="scientific">Snodgrassella communis</name>
    <dbReference type="NCBI Taxonomy" id="2946699"/>
    <lineage>
        <taxon>Bacteria</taxon>
        <taxon>Pseudomonadati</taxon>
        <taxon>Pseudomonadota</taxon>
        <taxon>Betaproteobacteria</taxon>
        <taxon>Neisseriales</taxon>
        <taxon>Neisseriaceae</taxon>
        <taxon>Snodgrassella</taxon>
    </lineage>
</organism>
<comment type="caution">
    <text evidence="2">The sequence shown here is derived from an EMBL/GenBank/DDBJ whole genome shotgun (WGS) entry which is preliminary data.</text>
</comment>
<dbReference type="RefSeq" id="WP_037406809.1">
    <property type="nucleotide sequence ID" value="NZ_JFZV01000004.1"/>
</dbReference>
<dbReference type="AlphaFoldDB" id="A0A066TT14"/>
<reference evidence="2 3" key="1">
    <citation type="submission" date="2014-03" db="EMBL/GenBank/DDBJ databases">
        <title>The genomes of two eusocial bee gut symbionts.</title>
        <authorList>
            <person name="Kwong W.K."/>
            <person name="Engel P."/>
            <person name="Koch H."/>
            <person name="Moran N.A."/>
        </authorList>
    </citation>
    <scope>NUCLEOTIDE SEQUENCE [LARGE SCALE GENOMIC DNA]</scope>
    <source>
        <strain evidence="3">wkB29</strain>
    </source>
</reference>